<reference evidence="1" key="1">
    <citation type="submission" date="2022-02" db="EMBL/GenBank/DDBJ databases">
        <title>Plant Genome Project.</title>
        <authorList>
            <person name="Zhang R.-G."/>
        </authorList>
    </citation>
    <scope>NUCLEOTIDE SEQUENCE</scope>
    <source>
        <strain evidence="1">AT1</strain>
    </source>
</reference>
<comment type="caution">
    <text evidence="1">The sequence shown here is derived from an EMBL/GenBank/DDBJ whole genome shotgun (WGS) entry which is preliminary data.</text>
</comment>
<name>A0ACC0L3B8_RHOML</name>
<accession>A0ACC0L3B8</accession>
<sequence>MLLRSSSTPVLGSLLSSFSETPNHHHHHHHNSDPYATLKHPPTAVHQKLSFHHSGPLNYAQFSINSSPISPSISDLSVGTNNGFRRAQSEGNLEGLIASDPSQIDDEFRTIPKPPKKFISRRPNWSHLETIPSFHYHNARNRYEDDIDSEEEEEDEGSEREEFEGTNAGYSENSMEGEEKYMGVRNRALNVEKQSMGLDEEIRILVKEHSSPEMYLARGLGVDSFDIGFGGGSHHNNGGSGGGGGGCGAGGGSGEGNQPGFEEHYKRLVEENPGNPLCLRNYAQFLYESKGDLRRAEEYYSRAILVDPKDGDVLSQYAKLVWELHHDLDRALSYFERAVHAAPADSHVHAAYASFLWETEEDEDGDDTCVLPSHYQNGAMASATTGALFD</sequence>
<organism evidence="1 2">
    <name type="scientific">Rhododendron molle</name>
    <name type="common">Chinese azalea</name>
    <name type="synonym">Azalea mollis</name>
    <dbReference type="NCBI Taxonomy" id="49168"/>
    <lineage>
        <taxon>Eukaryota</taxon>
        <taxon>Viridiplantae</taxon>
        <taxon>Streptophyta</taxon>
        <taxon>Embryophyta</taxon>
        <taxon>Tracheophyta</taxon>
        <taxon>Spermatophyta</taxon>
        <taxon>Magnoliopsida</taxon>
        <taxon>eudicotyledons</taxon>
        <taxon>Gunneridae</taxon>
        <taxon>Pentapetalae</taxon>
        <taxon>asterids</taxon>
        <taxon>Ericales</taxon>
        <taxon>Ericaceae</taxon>
        <taxon>Ericoideae</taxon>
        <taxon>Rhodoreae</taxon>
        <taxon>Rhododendron</taxon>
    </lineage>
</organism>
<evidence type="ECO:0000313" key="2">
    <source>
        <dbReference type="Proteomes" id="UP001062846"/>
    </source>
</evidence>
<keyword evidence="2" id="KW-1185">Reference proteome</keyword>
<dbReference type="Proteomes" id="UP001062846">
    <property type="component" value="Chromosome 13"/>
</dbReference>
<proteinExistence type="predicted"/>
<dbReference type="EMBL" id="CM046400">
    <property type="protein sequence ID" value="KAI8523130.1"/>
    <property type="molecule type" value="Genomic_DNA"/>
</dbReference>
<protein>
    <submittedName>
        <fullName evidence="1">Uncharacterized protein</fullName>
    </submittedName>
</protein>
<evidence type="ECO:0000313" key="1">
    <source>
        <dbReference type="EMBL" id="KAI8523130.1"/>
    </source>
</evidence>
<gene>
    <name evidence="1" type="ORF">RHMOL_Rhmol13G0050200</name>
</gene>